<dbReference type="InterPro" id="IPR030392">
    <property type="entry name" value="S74_ICA"/>
</dbReference>
<evidence type="ECO:0000259" key="3">
    <source>
        <dbReference type="PROSITE" id="PS51192"/>
    </source>
</evidence>
<sequence length="746" mass="79161">MSDEDLRGLCEEMLVDATRERLVLVNCQGEPPAQRRRLREPAETRWEGFYGGRWTFCEDERGAPVVVKENRTEIRSVPALGGPPGERRQTHKAKIYRVWQARPNDNALPLEIDSVQQEERRARVTKPLTTIATAAAHGFQSGKHFVTLHVPAAPALHGKSADVYKAADSLSFELRGLPFAEVDLAAAVDSEQGASVRSSVVRDTAKHLVHIVIEDAPAVGAASGAVAPAAQQPYAAAIQLPAGGLPETAGLPARFRTLHVGPNEHIEAGLDLVARLEPVLFAWRGEAGAQRPGFIAQRLREVLPELVRKGSTGLLSINMEGLVPLLTAEAAAGSARAGAPLKMQLRSYQQRALDRLARGGNLIFVAPTGSGKTLVAVARAAALLRSRPDARVVFLTTTTALAPQQAKEFLNSPVFSSGKARVDFFSSDNPLPAREWDAKLASTAVLVMTGQILLNLLSSGAAQLPQIALLVLDECHHAQRSKGHPYTKIARAFQPVHTPTERTVEVAMREEDAEFNRSLGGFLAAAAASLAGAHSGAPPTQIAALHLIGRRCLDLAADLPSPAGGAAAVAARPRSARLLRDLGEGVCGISTVQNACEAGLALSGSGGLPFPKLMKLVAFLEAFAFTGHGGTPTGAGGLNTKEQQRILDDFGSGTGRKVLVATNAAEEGVDVARCKFVVRFAATESGRERLQSRGRARAPGSVFLNLVEAPHGGVGVSRDQVQLEKSRRQEANAQAVLSALRQARNA</sequence>
<organism evidence="5 6">
    <name type="scientific">Elliptochloris bilobata</name>
    <dbReference type="NCBI Taxonomy" id="381761"/>
    <lineage>
        <taxon>Eukaryota</taxon>
        <taxon>Viridiplantae</taxon>
        <taxon>Chlorophyta</taxon>
        <taxon>core chlorophytes</taxon>
        <taxon>Trebouxiophyceae</taxon>
        <taxon>Trebouxiophyceae incertae sedis</taxon>
        <taxon>Elliptochloris clade</taxon>
        <taxon>Elliptochloris</taxon>
    </lineage>
</organism>
<dbReference type="InterPro" id="IPR003593">
    <property type="entry name" value="AAA+_ATPase"/>
</dbReference>
<protein>
    <recommendedName>
        <fullName evidence="7">RNA helicase</fullName>
    </recommendedName>
</protein>
<evidence type="ECO:0000259" key="4">
    <source>
        <dbReference type="PROSITE" id="PS51194"/>
    </source>
</evidence>
<evidence type="ECO:0000313" key="6">
    <source>
        <dbReference type="Proteomes" id="UP001445335"/>
    </source>
</evidence>
<dbReference type="InterPro" id="IPR011545">
    <property type="entry name" value="DEAD/DEAH_box_helicase_dom"/>
</dbReference>
<dbReference type="GO" id="GO:0005524">
    <property type="term" value="F:ATP binding"/>
    <property type="evidence" value="ECO:0007669"/>
    <property type="project" value="UniProtKB-KW"/>
</dbReference>
<accession>A0AAW1RZG9</accession>
<evidence type="ECO:0000313" key="5">
    <source>
        <dbReference type="EMBL" id="KAK9839243.1"/>
    </source>
</evidence>
<dbReference type="GO" id="GO:0005737">
    <property type="term" value="C:cytoplasm"/>
    <property type="evidence" value="ECO:0007669"/>
    <property type="project" value="TreeGrafter"/>
</dbReference>
<dbReference type="PROSITE" id="PS51192">
    <property type="entry name" value="HELICASE_ATP_BIND_1"/>
    <property type="match status" value="1"/>
</dbReference>
<evidence type="ECO:0000256" key="2">
    <source>
        <dbReference type="ARBA" id="ARBA00022840"/>
    </source>
</evidence>
<reference evidence="5 6" key="1">
    <citation type="journal article" date="2024" name="Nat. Commun.">
        <title>Phylogenomics reveals the evolutionary origins of lichenization in chlorophyte algae.</title>
        <authorList>
            <person name="Puginier C."/>
            <person name="Libourel C."/>
            <person name="Otte J."/>
            <person name="Skaloud P."/>
            <person name="Haon M."/>
            <person name="Grisel S."/>
            <person name="Petersen M."/>
            <person name="Berrin J.G."/>
            <person name="Delaux P.M."/>
            <person name="Dal Grande F."/>
            <person name="Keller J."/>
        </authorList>
    </citation>
    <scope>NUCLEOTIDE SEQUENCE [LARGE SCALE GENOMIC DNA]</scope>
    <source>
        <strain evidence="5 6">SAG 245.80</strain>
    </source>
</reference>
<dbReference type="PROSITE" id="PS51194">
    <property type="entry name" value="HELICASE_CTER"/>
    <property type="match status" value="1"/>
</dbReference>
<dbReference type="Pfam" id="PF00271">
    <property type="entry name" value="Helicase_C"/>
    <property type="match status" value="1"/>
</dbReference>
<dbReference type="Gene3D" id="3.40.50.300">
    <property type="entry name" value="P-loop containing nucleotide triphosphate hydrolases"/>
    <property type="match status" value="3"/>
</dbReference>
<dbReference type="PANTHER" id="PTHR14074">
    <property type="entry name" value="HELICASE WITH DEATH DOMAIN-RELATED"/>
    <property type="match status" value="1"/>
</dbReference>
<keyword evidence="6" id="KW-1185">Reference proteome</keyword>
<keyword evidence="2" id="KW-0067">ATP-binding</keyword>
<dbReference type="InterPro" id="IPR001650">
    <property type="entry name" value="Helicase_C-like"/>
</dbReference>
<dbReference type="SMART" id="SM00490">
    <property type="entry name" value="HELICc"/>
    <property type="match status" value="1"/>
</dbReference>
<evidence type="ECO:0008006" key="7">
    <source>
        <dbReference type="Google" id="ProtNLM"/>
    </source>
</evidence>
<feature type="domain" description="Helicase ATP-binding" evidence="3">
    <location>
        <begin position="353"/>
        <end position="490"/>
    </location>
</feature>
<dbReference type="SMART" id="SM00382">
    <property type="entry name" value="AAA"/>
    <property type="match status" value="1"/>
</dbReference>
<keyword evidence="1" id="KW-0547">Nucleotide-binding</keyword>
<dbReference type="GO" id="GO:0003676">
    <property type="term" value="F:nucleic acid binding"/>
    <property type="evidence" value="ECO:0007669"/>
    <property type="project" value="InterPro"/>
</dbReference>
<dbReference type="SMART" id="SM00487">
    <property type="entry name" value="DEXDc"/>
    <property type="match status" value="1"/>
</dbReference>
<dbReference type="PANTHER" id="PTHR14074:SF16">
    <property type="entry name" value="ANTIVIRAL INNATE IMMUNE RESPONSE RECEPTOR RIG-I"/>
    <property type="match status" value="1"/>
</dbReference>
<name>A0AAW1RZG9_9CHLO</name>
<dbReference type="AlphaFoldDB" id="A0AAW1RZG9"/>
<dbReference type="Proteomes" id="UP001445335">
    <property type="component" value="Unassembled WGS sequence"/>
</dbReference>
<dbReference type="Pfam" id="PF00270">
    <property type="entry name" value="DEAD"/>
    <property type="match status" value="1"/>
</dbReference>
<dbReference type="InterPro" id="IPR027417">
    <property type="entry name" value="P-loop_NTPase"/>
</dbReference>
<gene>
    <name evidence="5" type="ORF">WJX81_003834</name>
</gene>
<dbReference type="SUPFAM" id="SSF52540">
    <property type="entry name" value="P-loop containing nucleoside triphosphate hydrolases"/>
    <property type="match status" value="2"/>
</dbReference>
<dbReference type="EMBL" id="JALJOU010000017">
    <property type="protein sequence ID" value="KAK9839243.1"/>
    <property type="molecule type" value="Genomic_DNA"/>
</dbReference>
<evidence type="ECO:0000256" key="1">
    <source>
        <dbReference type="ARBA" id="ARBA00022741"/>
    </source>
</evidence>
<proteinExistence type="predicted"/>
<dbReference type="InterPro" id="IPR051363">
    <property type="entry name" value="RLR_Helicase"/>
</dbReference>
<feature type="domain" description="Helicase C-terminal" evidence="4">
    <location>
        <begin position="578"/>
        <end position="746"/>
    </location>
</feature>
<dbReference type="InterPro" id="IPR014001">
    <property type="entry name" value="Helicase_ATP-bd"/>
</dbReference>
<dbReference type="Pfam" id="PF13884">
    <property type="entry name" value="Peptidase_S74"/>
    <property type="match status" value="1"/>
</dbReference>
<comment type="caution">
    <text evidence="5">The sequence shown here is derived from an EMBL/GenBank/DDBJ whole genome shotgun (WGS) entry which is preliminary data.</text>
</comment>